<evidence type="ECO:0000313" key="2">
    <source>
        <dbReference type="Proteomes" id="UP001320706"/>
    </source>
</evidence>
<reference evidence="1" key="1">
    <citation type="submission" date="2024-02" db="EMBL/GenBank/DDBJ databases">
        <title>Metagenome Assembled Genome of Zalaria obscura JY119.</title>
        <authorList>
            <person name="Vighnesh L."/>
            <person name="Jagadeeshwari U."/>
            <person name="Venkata Ramana C."/>
            <person name="Sasikala C."/>
        </authorList>
    </citation>
    <scope>NUCLEOTIDE SEQUENCE</scope>
    <source>
        <strain evidence="1">JY119</strain>
    </source>
</reference>
<keyword evidence="2" id="KW-1185">Reference proteome</keyword>
<accession>A0ACC3S396</accession>
<comment type="caution">
    <text evidence="1">The sequence shown here is derived from an EMBL/GenBank/DDBJ whole genome shotgun (WGS) entry which is preliminary data.</text>
</comment>
<dbReference type="Proteomes" id="UP001320706">
    <property type="component" value="Unassembled WGS sequence"/>
</dbReference>
<gene>
    <name evidence="1" type="ORF">M8818_007442</name>
</gene>
<dbReference type="EMBL" id="JAMKPW020000043">
    <property type="protein sequence ID" value="KAK8194254.1"/>
    <property type="molecule type" value="Genomic_DNA"/>
</dbReference>
<evidence type="ECO:0000313" key="1">
    <source>
        <dbReference type="EMBL" id="KAK8194254.1"/>
    </source>
</evidence>
<name>A0ACC3S396_9PEZI</name>
<sequence>MNGALSRLRRPVHAVCSSIARAPRTGLSVPAYLHRRPLSVTPTCAHDQAQPLTGYYADILNSPQDALQDQPASEVQPLTNTATPATAAPPAEEGLPKTQKEETLRKAQIVFGSRLLSPQDHRDAIDQKSINVAGVLVPPKPAEPDNCCMSGCVNCVWDVYRDDLEEWASRSAEARERLQAQRASGRASGSMLGQPGMPSHVATSMDDDGGGSEANWDQGLGMSGSEGDLFKDIPVGIREFMRTEKVLKQRHMQEKGLAG</sequence>
<organism evidence="1 2">
    <name type="scientific">Zalaria obscura</name>
    <dbReference type="NCBI Taxonomy" id="2024903"/>
    <lineage>
        <taxon>Eukaryota</taxon>
        <taxon>Fungi</taxon>
        <taxon>Dikarya</taxon>
        <taxon>Ascomycota</taxon>
        <taxon>Pezizomycotina</taxon>
        <taxon>Dothideomycetes</taxon>
        <taxon>Dothideomycetidae</taxon>
        <taxon>Dothideales</taxon>
        <taxon>Zalariaceae</taxon>
        <taxon>Zalaria</taxon>
    </lineage>
</organism>
<proteinExistence type="predicted"/>
<protein>
    <submittedName>
        <fullName evidence="1">Uncharacterized protein</fullName>
    </submittedName>
</protein>